<dbReference type="Proteomes" id="UP000694404">
    <property type="component" value="Unplaced"/>
</dbReference>
<proteinExistence type="predicted"/>
<accession>A0A8C0IP75</accession>
<evidence type="ECO:0000313" key="2">
    <source>
        <dbReference type="Proteomes" id="UP000694404"/>
    </source>
</evidence>
<sequence length="48" mass="5362">MTAITSARGNTEVVNVRRTESHDISGIISLSSYFTEKTFGRINVIYLL</sequence>
<reference evidence="1" key="2">
    <citation type="submission" date="2025-09" db="UniProtKB">
        <authorList>
            <consortium name="Ensembl"/>
        </authorList>
    </citation>
    <scope>IDENTIFICATION</scope>
</reference>
<dbReference type="AlphaFoldDB" id="A0A8C0IP75"/>
<dbReference type="GeneTree" id="ENSGT01000000215777"/>
<dbReference type="Ensembl" id="ENSCABT00000011646.1">
    <property type="protein sequence ID" value="ENSCABP00000010637.1"/>
    <property type="gene ID" value="ENSCABG00000007964.1"/>
</dbReference>
<evidence type="ECO:0000313" key="1">
    <source>
        <dbReference type="Ensembl" id="ENSCABP00000010637.1"/>
    </source>
</evidence>
<protein>
    <submittedName>
        <fullName evidence="1">Uncharacterized protein</fullName>
    </submittedName>
</protein>
<keyword evidence="2" id="KW-1185">Reference proteome</keyword>
<reference evidence="1" key="1">
    <citation type="submission" date="2025-08" db="UniProtKB">
        <authorList>
            <consortium name="Ensembl"/>
        </authorList>
    </citation>
    <scope>IDENTIFICATION</scope>
</reference>
<organism evidence="1 2">
    <name type="scientific">Chelonoidis abingdonii</name>
    <name type="common">Abingdon island giant tortoise</name>
    <name type="synonym">Testudo abingdonii</name>
    <dbReference type="NCBI Taxonomy" id="106734"/>
    <lineage>
        <taxon>Eukaryota</taxon>
        <taxon>Metazoa</taxon>
        <taxon>Chordata</taxon>
        <taxon>Craniata</taxon>
        <taxon>Vertebrata</taxon>
        <taxon>Euteleostomi</taxon>
        <taxon>Archelosauria</taxon>
        <taxon>Testudinata</taxon>
        <taxon>Testudines</taxon>
        <taxon>Cryptodira</taxon>
        <taxon>Durocryptodira</taxon>
        <taxon>Testudinoidea</taxon>
        <taxon>Testudinidae</taxon>
        <taxon>Chelonoidis</taxon>
    </lineage>
</organism>
<name>A0A8C0IP75_CHEAB</name>